<feature type="signal peptide" evidence="2">
    <location>
        <begin position="1"/>
        <end position="18"/>
    </location>
</feature>
<evidence type="ECO:0000259" key="3">
    <source>
        <dbReference type="PROSITE" id="PS51352"/>
    </source>
</evidence>
<feature type="chain" id="PRO_5015495697" evidence="2">
    <location>
        <begin position="19"/>
        <end position="151"/>
    </location>
</feature>
<dbReference type="AlphaFoldDB" id="A0A2T6C222"/>
<evidence type="ECO:0000313" key="5">
    <source>
        <dbReference type="Proteomes" id="UP000244090"/>
    </source>
</evidence>
<proteinExistence type="predicted"/>
<dbReference type="PANTHER" id="PTHR15337:SF11">
    <property type="entry name" value="THIOREDOXIN DOMAIN-CONTAINING PROTEIN"/>
    <property type="match status" value="1"/>
</dbReference>
<organism evidence="4 5">
    <name type="scientific">Kordia periserrulae</name>
    <dbReference type="NCBI Taxonomy" id="701523"/>
    <lineage>
        <taxon>Bacteria</taxon>
        <taxon>Pseudomonadati</taxon>
        <taxon>Bacteroidota</taxon>
        <taxon>Flavobacteriia</taxon>
        <taxon>Flavobacteriales</taxon>
        <taxon>Flavobacteriaceae</taxon>
        <taxon>Kordia</taxon>
    </lineage>
</organism>
<keyword evidence="1 2" id="KW-0732">Signal</keyword>
<accession>A0A2T6C222</accession>
<protein>
    <submittedName>
        <fullName evidence="4">Thioredoxin-like protein</fullName>
    </submittedName>
</protein>
<reference evidence="4 5" key="1">
    <citation type="submission" date="2018-04" db="EMBL/GenBank/DDBJ databases">
        <title>Genomic Encyclopedia of Archaeal and Bacterial Type Strains, Phase II (KMG-II): from individual species to whole genera.</title>
        <authorList>
            <person name="Goeker M."/>
        </authorList>
    </citation>
    <scope>NUCLEOTIDE SEQUENCE [LARGE SCALE GENOMIC DNA]</scope>
    <source>
        <strain evidence="4 5">DSM 25731</strain>
    </source>
</reference>
<dbReference type="SUPFAM" id="SSF52833">
    <property type="entry name" value="Thioredoxin-like"/>
    <property type="match status" value="1"/>
</dbReference>
<comment type="caution">
    <text evidence="4">The sequence shown here is derived from an EMBL/GenBank/DDBJ whole genome shotgun (WGS) entry which is preliminary data.</text>
</comment>
<sequence length="151" mass="18013">MKKFLLLAVFFIGFSAAAQEDIKINWLTDFEEAKKISKKEKKPILIYFTGSDWCPPCKMLKEDFFYTKKFQEKSKDFVLVMADLPRRVDIITPEQRQANIKLLQEYNKQGKFPNIVAVNHKGKELDNIMSYNMMRDTKRHYKFLEKILKNY</sequence>
<name>A0A2T6C222_9FLAO</name>
<dbReference type="RefSeq" id="WP_108114571.1">
    <property type="nucleotide sequence ID" value="NZ_QBKT01000003.1"/>
</dbReference>
<dbReference type="InterPro" id="IPR036249">
    <property type="entry name" value="Thioredoxin-like_sf"/>
</dbReference>
<dbReference type="EMBL" id="QBKT01000003">
    <property type="protein sequence ID" value="PTX62374.1"/>
    <property type="molecule type" value="Genomic_DNA"/>
</dbReference>
<dbReference type="Gene3D" id="3.40.30.10">
    <property type="entry name" value="Glutaredoxin"/>
    <property type="match status" value="1"/>
</dbReference>
<dbReference type="InterPro" id="IPR051099">
    <property type="entry name" value="AGR/TXD"/>
</dbReference>
<feature type="domain" description="Thioredoxin" evidence="3">
    <location>
        <begin position="5"/>
        <end position="149"/>
    </location>
</feature>
<dbReference type="PANTHER" id="PTHR15337">
    <property type="entry name" value="ANTERIOR GRADIENT PROTEIN-RELATED"/>
    <property type="match status" value="1"/>
</dbReference>
<gene>
    <name evidence="4" type="ORF">C8N46_103475</name>
</gene>
<dbReference type="InterPro" id="IPR013766">
    <property type="entry name" value="Thioredoxin_domain"/>
</dbReference>
<dbReference type="Proteomes" id="UP000244090">
    <property type="component" value="Unassembled WGS sequence"/>
</dbReference>
<keyword evidence="5" id="KW-1185">Reference proteome</keyword>
<evidence type="ECO:0000313" key="4">
    <source>
        <dbReference type="EMBL" id="PTX62374.1"/>
    </source>
</evidence>
<evidence type="ECO:0000256" key="2">
    <source>
        <dbReference type="SAM" id="SignalP"/>
    </source>
</evidence>
<evidence type="ECO:0000256" key="1">
    <source>
        <dbReference type="ARBA" id="ARBA00022729"/>
    </source>
</evidence>
<dbReference type="OrthoDB" id="981626at2"/>
<dbReference type="Pfam" id="PF13899">
    <property type="entry name" value="Thioredoxin_7"/>
    <property type="match status" value="1"/>
</dbReference>
<dbReference type="PROSITE" id="PS51352">
    <property type="entry name" value="THIOREDOXIN_2"/>
    <property type="match status" value="1"/>
</dbReference>